<gene>
    <name evidence="3" type="ORF">J8I01_00295</name>
</gene>
<evidence type="ECO:0000313" key="4">
    <source>
        <dbReference type="Proteomes" id="UP000666661"/>
    </source>
</evidence>
<protein>
    <submittedName>
        <fullName evidence="3">Sulfurtransferase TusA family protein</fullName>
    </submittedName>
</protein>
<sequence length="85" mass="9475">MEQLDLTPWRCPEPLIRLKLWLRQARPGQSLLILLGDPGSRQDIPAYLRRQGHDVRPLEESTTRLSLLLVVAGMPPPASGDASLP</sequence>
<proteinExistence type="inferred from homology"/>
<accession>A0ABS4B0F5</accession>
<keyword evidence="4" id="KW-1185">Reference proteome</keyword>
<dbReference type="PANTHER" id="PTHR33279">
    <property type="entry name" value="SULFUR CARRIER PROTEIN YEDF-RELATED"/>
    <property type="match status" value="1"/>
</dbReference>
<comment type="caution">
    <text evidence="3">The sequence shown here is derived from an EMBL/GenBank/DDBJ whole genome shotgun (WGS) entry which is preliminary data.</text>
</comment>
<evidence type="ECO:0000256" key="1">
    <source>
        <dbReference type="ARBA" id="ARBA00008984"/>
    </source>
</evidence>
<dbReference type="Proteomes" id="UP000666661">
    <property type="component" value="Unassembled WGS sequence"/>
</dbReference>
<dbReference type="InterPro" id="IPR036868">
    <property type="entry name" value="TusA-like_sf"/>
</dbReference>
<reference evidence="3 4" key="1">
    <citation type="submission" date="2021-03" db="EMBL/GenBank/DDBJ databases">
        <title>Plant growth promoting bacteria isolated from wild legumes nodules and trapping Phaseolus vulgaris L. nodules in the center and southern Mexico.</title>
        <authorList>
            <person name="Estrada P."/>
        </authorList>
    </citation>
    <scope>NUCLEOTIDE SEQUENCE [LARGE SCALE GENOMIC DNA]</scope>
    <source>
        <strain evidence="3 4">MaGu-431</strain>
    </source>
</reference>
<dbReference type="SUPFAM" id="SSF64307">
    <property type="entry name" value="SirA-like"/>
    <property type="match status" value="1"/>
</dbReference>
<dbReference type="RefSeq" id="WP_209791580.1">
    <property type="nucleotide sequence ID" value="NZ_JAGIQF010000001.1"/>
</dbReference>
<dbReference type="EMBL" id="JAGIQF010000001">
    <property type="protein sequence ID" value="MBP0600964.1"/>
    <property type="molecule type" value="Genomic_DNA"/>
</dbReference>
<dbReference type="PANTHER" id="PTHR33279:SF19">
    <property type="entry name" value="SSL1707 PROTEIN"/>
    <property type="match status" value="1"/>
</dbReference>
<name>A0ABS4B0F5_9GAMM</name>
<dbReference type="Pfam" id="PF01206">
    <property type="entry name" value="TusA"/>
    <property type="match status" value="1"/>
</dbReference>
<feature type="domain" description="UPF0033" evidence="2">
    <location>
        <begin position="3"/>
        <end position="63"/>
    </location>
</feature>
<evidence type="ECO:0000259" key="2">
    <source>
        <dbReference type="Pfam" id="PF01206"/>
    </source>
</evidence>
<dbReference type="Gene3D" id="3.30.110.40">
    <property type="entry name" value="TusA-like domain"/>
    <property type="match status" value="1"/>
</dbReference>
<organism evidence="3 4">
    <name type="scientific">Aeromonas sanarellii</name>
    <dbReference type="NCBI Taxonomy" id="633415"/>
    <lineage>
        <taxon>Bacteria</taxon>
        <taxon>Pseudomonadati</taxon>
        <taxon>Pseudomonadota</taxon>
        <taxon>Gammaproteobacteria</taxon>
        <taxon>Aeromonadales</taxon>
        <taxon>Aeromonadaceae</taxon>
        <taxon>Aeromonas</taxon>
    </lineage>
</organism>
<comment type="similarity">
    <text evidence="1">Belongs to the sulfur carrier protein TusA family.</text>
</comment>
<dbReference type="CDD" id="cd00291">
    <property type="entry name" value="SirA_YedF_YeeD"/>
    <property type="match status" value="1"/>
</dbReference>
<evidence type="ECO:0000313" key="3">
    <source>
        <dbReference type="EMBL" id="MBP0600964.1"/>
    </source>
</evidence>
<dbReference type="InterPro" id="IPR001455">
    <property type="entry name" value="TusA-like"/>
</dbReference>